<gene>
    <name evidence="1" type="ORF">EDC39_10220</name>
</gene>
<sequence>MICGFCHREIPEETPEKGCGRCGGGCRKVHCPYCGYENPLPSPLLERLLGRKEKKK</sequence>
<protein>
    <submittedName>
        <fullName evidence="1">Uncharacterized protein</fullName>
    </submittedName>
</protein>
<comment type="caution">
    <text evidence="1">The sequence shown here is derived from an EMBL/GenBank/DDBJ whole genome shotgun (WGS) entry which is preliminary data.</text>
</comment>
<evidence type="ECO:0000313" key="2">
    <source>
        <dbReference type="Proteomes" id="UP000324159"/>
    </source>
</evidence>
<proteinExistence type="predicted"/>
<reference evidence="1 2" key="1">
    <citation type="submission" date="2019-07" db="EMBL/GenBank/DDBJ databases">
        <title>Genomic Encyclopedia of Type Strains, Phase IV (KMG-IV): sequencing the most valuable type-strain genomes for metagenomic binning, comparative biology and taxonomic classification.</title>
        <authorList>
            <person name="Goeker M."/>
        </authorList>
    </citation>
    <scope>NUCLEOTIDE SEQUENCE [LARGE SCALE GENOMIC DNA]</scope>
    <source>
        <strain evidence="1 2">SS015</strain>
    </source>
</reference>
<organism evidence="1 2">
    <name type="scientific">Geothermobacter ehrlichii</name>
    <dbReference type="NCBI Taxonomy" id="213224"/>
    <lineage>
        <taxon>Bacteria</taxon>
        <taxon>Pseudomonadati</taxon>
        <taxon>Thermodesulfobacteriota</taxon>
        <taxon>Desulfuromonadia</taxon>
        <taxon>Desulfuromonadales</taxon>
        <taxon>Geothermobacteraceae</taxon>
        <taxon>Geothermobacter</taxon>
    </lineage>
</organism>
<evidence type="ECO:0000313" key="1">
    <source>
        <dbReference type="EMBL" id="TYO99498.1"/>
    </source>
</evidence>
<dbReference type="RefSeq" id="WP_187426611.1">
    <property type="nucleotide sequence ID" value="NZ_VNIB01000002.1"/>
</dbReference>
<accession>A0A5D3WN54</accession>
<dbReference type="AlphaFoldDB" id="A0A5D3WN54"/>
<name>A0A5D3WN54_9BACT</name>
<dbReference type="Proteomes" id="UP000324159">
    <property type="component" value="Unassembled WGS sequence"/>
</dbReference>
<dbReference type="EMBL" id="VNIB01000002">
    <property type="protein sequence ID" value="TYO99498.1"/>
    <property type="molecule type" value="Genomic_DNA"/>
</dbReference>
<keyword evidence="2" id="KW-1185">Reference proteome</keyword>